<evidence type="ECO:0000256" key="1">
    <source>
        <dbReference type="SAM" id="Phobius"/>
    </source>
</evidence>
<reference evidence="3" key="1">
    <citation type="journal article" date="2019" name="Int. J. Syst. Evol. Microbiol.">
        <title>The Global Catalogue of Microorganisms (GCM) 10K type strain sequencing project: providing services to taxonomists for standard genome sequencing and annotation.</title>
        <authorList>
            <consortium name="The Broad Institute Genomics Platform"/>
            <consortium name="The Broad Institute Genome Sequencing Center for Infectious Disease"/>
            <person name="Wu L."/>
            <person name="Ma J."/>
        </authorList>
    </citation>
    <scope>NUCLEOTIDE SEQUENCE [LARGE SCALE GENOMIC DNA]</scope>
    <source>
        <strain evidence="3">KACC 14058</strain>
    </source>
</reference>
<accession>A0ABV8VZG8</accession>
<gene>
    <name evidence="2" type="ORF">ACFOZ1_11330</name>
</gene>
<comment type="caution">
    <text evidence="2">The sequence shown here is derived from an EMBL/GenBank/DDBJ whole genome shotgun (WGS) entry which is preliminary data.</text>
</comment>
<feature type="transmembrane region" description="Helical" evidence="1">
    <location>
        <begin position="7"/>
        <end position="33"/>
    </location>
</feature>
<feature type="transmembrane region" description="Helical" evidence="1">
    <location>
        <begin position="86"/>
        <end position="112"/>
    </location>
</feature>
<sequence>MEFFEFVWVYILVFLLAAVPFVEAIILAPIAIFGGLSPLPVFLLAVSGNLLTVFFVIIFIERIKQWRKKKDNEKRKARAQRIWQKYGVIGLTIIGPYFIGSHLSAFLSLLFGGTKKQVTIWITISVVGWTLVFTIIAVLGFDFMKIEHPFLEQIFGAQ</sequence>
<dbReference type="RefSeq" id="WP_390199371.1">
    <property type="nucleotide sequence ID" value="NZ_JBHSDV010000003.1"/>
</dbReference>
<protein>
    <submittedName>
        <fullName evidence="2">Small multi-drug export protein</fullName>
    </submittedName>
</protein>
<feature type="transmembrane region" description="Helical" evidence="1">
    <location>
        <begin position="39"/>
        <end position="60"/>
    </location>
</feature>
<organism evidence="2 3">
    <name type="scientific">Gracilibacillus marinus</name>
    <dbReference type="NCBI Taxonomy" id="630535"/>
    <lineage>
        <taxon>Bacteria</taxon>
        <taxon>Bacillati</taxon>
        <taxon>Bacillota</taxon>
        <taxon>Bacilli</taxon>
        <taxon>Bacillales</taxon>
        <taxon>Bacillaceae</taxon>
        <taxon>Gracilibacillus</taxon>
    </lineage>
</organism>
<dbReference type="InterPro" id="IPR009577">
    <property type="entry name" value="Sm_multidrug_ex"/>
</dbReference>
<feature type="transmembrane region" description="Helical" evidence="1">
    <location>
        <begin position="118"/>
        <end position="141"/>
    </location>
</feature>
<keyword evidence="1" id="KW-0472">Membrane</keyword>
<dbReference type="Proteomes" id="UP001595880">
    <property type="component" value="Unassembled WGS sequence"/>
</dbReference>
<keyword evidence="3" id="KW-1185">Reference proteome</keyword>
<keyword evidence="1" id="KW-0812">Transmembrane</keyword>
<name>A0ABV8VZG8_9BACI</name>
<evidence type="ECO:0000313" key="2">
    <source>
        <dbReference type="EMBL" id="MFC4388391.1"/>
    </source>
</evidence>
<dbReference type="EMBL" id="JBHSDV010000003">
    <property type="protein sequence ID" value="MFC4388391.1"/>
    <property type="molecule type" value="Genomic_DNA"/>
</dbReference>
<proteinExistence type="predicted"/>
<keyword evidence="1" id="KW-1133">Transmembrane helix</keyword>
<dbReference type="Pfam" id="PF06695">
    <property type="entry name" value="Sm_multidrug_ex"/>
    <property type="match status" value="1"/>
</dbReference>
<evidence type="ECO:0000313" key="3">
    <source>
        <dbReference type="Proteomes" id="UP001595880"/>
    </source>
</evidence>